<comment type="similarity">
    <text evidence="1">Belongs to the short-chain dehydrogenases/reductases (SDR) family.</text>
</comment>
<dbReference type="PANTHER" id="PTHR43313">
    <property type="entry name" value="SHORT-CHAIN DEHYDROGENASE/REDUCTASE FAMILY 9C"/>
    <property type="match status" value="1"/>
</dbReference>
<gene>
    <name evidence="2" type="ORF">ElyMa_000237100</name>
</gene>
<protein>
    <submittedName>
        <fullName evidence="2">D-beta-hydroxybutyrate dehydrogenase, mitochondrial</fullName>
    </submittedName>
</protein>
<reference evidence="2 3" key="1">
    <citation type="journal article" date="2021" name="Elife">
        <title>Chloroplast acquisition without the gene transfer in kleptoplastic sea slugs, Plakobranchus ocellatus.</title>
        <authorList>
            <person name="Maeda T."/>
            <person name="Takahashi S."/>
            <person name="Yoshida T."/>
            <person name="Shimamura S."/>
            <person name="Takaki Y."/>
            <person name="Nagai Y."/>
            <person name="Toyoda A."/>
            <person name="Suzuki Y."/>
            <person name="Arimoto A."/>
            <person name="Ishii H."/>
            <person name="Satoh N."/>
            <person name="Nishiyama T."/>
            <person name="Hasebe M."/>
            <person name="Maruyama T."/>
            <person name="Minagawa J."/>
            <person name="Obokata J."/>
            <person name="Shigenobu S."/>
        </authorList>
    </citation>
    <scope>NUCLEOTIDE SEQUENCE [LARGE SCALE GENOMIC DNA]</scope>
</reference>
<evidence type="ECO:0000256" key="1">
    <source>
        <dbReference type="RuleBase" id="RU000363"/>
    </source>
</evidence>
<dbReference type="Gene3D" id="3.40.50.720">
    <property type="entry name" value="NAD(P)-binding Rossmann-like Domain"/>
    <property type="match status" value="1"/>
</dbReference>
<dbReference type="GO" id="GO:0016491">
    <property type="term" value="F:oxidoreductase activity"/>
    <property type="evidence" value="ECO:0007669"/>
    <property type="project" value="TreeGrafter"/>
</dbReference>
<dbReference type="PRINTS" id="PR00081">
    <property type="entry name" value="GDHRDH"/>
</dbReference>
<dbReference type="InterPro" id="IPR002347">
    <property type="entry name" value="SDR_fam"/>
</dbReference>
<dbReference type="SUPFAM" id="SSF51735">
    <property type="entry name" value="NAD(P)-binding Rossmann-fold domains"/>
    <property type="match status" value="1"/>
</dbReference>
<dbReference type="Pfam" id="PF00106">
    <property type="entry name" value="adh_short"/>
    <property type="match status" value="1"/>
</dbReference>
<keyword evidence="3" id="KW-1185">Reference proteome</keyword>
<dbReference type="PANTHER" id="PTHR43313:SF50">
    <property type="entry name" value="GH26015P"/>
    <property type="match status" value="1"/>
</dbReference>
<comment type="caution">
    <text evidence="2">The sequence shown here is derived from an EMBL/GenBank/DDBJ whole genome shotgun (WGS) entry which is preliminary data.</text>
</comment>
<dbReference type="AlphaFoldDB" id="A0AAV4F1E9"/>
<sequence>MLITSDKDVRRQLMALRGSEYRGSRVLSSYPRVPQPLASQWIARWKRAHPSTTPVESADISKGLWAVINNAGINSVGPVEIVTMQMFQRCAEVNLFGPIRVTKSVLPLIRQAQGRVINVTSERAFNPRAQSAPYCLAKSGLTIFSDCLSREMSEFKVKVITVVPGEFAGATSIVKPEIAEGLQDRLLQAQASLSLQDQQAVLYSKDNIETMVKSFQGAMELSGTSCEPVIQAYIDAVLNADPLSCYLVHGFKRQCLDPYILLVRCRPFVPECLMHTVEKILFFLLK</sequence>
<evidence type="ECO:0000313" key="3">
    <source>
        <dbReference type="Proteomes" id="UP000762676"/>
    </source>
</evidence>
<dbReference type="EMBL" id="BMAT01000466">
    <property type="protein sequence ID" value="GFR66829.1"/>
    <property type="molecule type" value="Genomic_DNA"/>
</dbReference>
<evidence type="ECO:0000313" key="2">
    <source>
        <dbReference type="EMBL" id="GFR66829.1"/>
    </source>
</evidence>
<dbReference type="Proteomes" id="UP000762676">
    <property type="component" value="Unassembled WGS sequence"/>
</dbReference>
<name>A0AAV4F1E9_9GAST</name>
<dbReference type="GO" id="GO:0008202">
    <property type="term" value="P:steroid metabolic process"/>
    <property type="evidence" value="ECO:0007669"/>
    <property type="project" value="TreeGrafter"/>
</dbReference>
<proteinExistence type="inferred from homology"/>
<accession>A0AAV4F1E9</accession>
<dbReference type="InterPro" id="IPR036291">
    <property type="entry name" value="NAD(P)-bd_dom_sf"/>
</dbReference>
<organism evidence="2 3">
    <name type="scientific">Elysia marginata</name>
    <dbReference type="NCBI Taxonomy" id="1093978"/>
    <lineage>
        <taxon>Eukaryota</taxon>
        <taxon>Metazoa</taxon>
        <taxon>Spiralia</taxon>
        <taxon>Lophotrochozoa</taxon>
        <taxon>Mollusca</taxon>
        <taxon>Gastropoda</taxon>
        <taxon>Heterobranchia</taxon>
        <taxon>Euthyneura</taxon>
        <taxon>Panpulmonata</taxon>
        <taxon>Sacoglossa</taxon>
        <taxon>Placobranchoidea</taxon>
        <taxon>Plakobranchidae</taxon>
        <taxon>Elysia</taxon>
    </lineage>
</organism>
<dbReference type="PRINTS" id="PR00080">
    <property type="entry name" value="SDRFAMILY"/>
</dbReference>